<proteinExistence type="predicted"/>
<organism evidence="1 2">
    <name type="scientific">Candidatus Magasanikbacteria bacterium GW2011_GWA2_42_32</name>
    <dbReference type="NCBI Taxonomy" id="1619039"/>
    <lineage>
        <taxon>Bacteria</taxon>
        <taxon>Candidatus Magasanikiibacteriota</taxon>
    </lineage>
</organism>
<accession>A0A0G1CE41</accession>
<dbReference type="GO" id="GO:0006261">
    <property type="term" value="P:DNA-templated DNA replication"/>
    <property type="evidence" value="ECO:0007669"/>
    <property type="project" value="TreeGrafter"/>
</dbReference>
<comment type="caution">
    <text evidence="1">The sequence shown here is derived from an EMBL/GenBank/DDBJ whole genome shotgun (WGS) entry which is preliminary data.</text>
</comment>
<dbReference type="PANTHER" id="PTHR11669">
    <property type="entry name" value="REPLICATION FACTOR C / DNA POLYMERASE III GAMMA-TAU SUBUNIT"/>
    <property type="match status" value="1"/>
</dbReference>
<dbReference type="PANTHER" id="PTHR11669:SF8">
    <property type="entry name" value="DNA POLYMERASE III SUBUNIT DELTA"/>
    <property type="match status" value="1"/>
</dbReference>
<dbReference type="InterPro" id="IPR050238">
    <property type="entry name" value="DNA_Rep/Repair_Clamp_Loader"/>
</dbReference>
<dbReference type="EMBL" id="LCDO01000004">
    <property type="protein sequence ID" value="KKS56961.1"/>
    <property type="molecule type" value="Genomic_DNA"/>
</dbReference>
<dbReference type="Pfam" id="PF13177">
    <property type="entry name" value="DNA_pol3_delta2"/>
    <property type="match status" value="1"/>
</dbReference>
<dbReference type="Proteomes" id="UP000034837">
    <property type="component" value="Unassembled WGS sequence"/>
</dbReference>
<reference evidence="1 2" key="1">
    <citation type="journal article" date="2015" name="Nature">
        <title>rRNA introns, odd ribosomes, and small enigmatic genomes across a large radiation of phyla.</title>
        <authorList>
            <person name="Brown C.T."/>
            <person name="Hug L.A."/>
            <person name="Thomas B.C."/>
            <person name="Sharon I."/>
            <person name="Castelle C.J."/>
            <person name="Singh A."/>
            <person name="Wilkins M.J."/>
            <person name="Williams K.H."/>
            <person name="Banfield J.F."/>
        </authorList>
    </citation>
    <scope>NUCLEOTIDE SEQUENCE [LARGE SCALE GENOMIC DNA]</scope>
</reference>
<name>A0A0G1CE41_9BACT</name>
<dbReference type="PATRIC" id="fig|1619039.3.peg.612"/>
<dbReference type="InterPro" id="IPR027417">
    <property type="entry name" value="P-loop_NTPase"/>
</dbReference>
<dbReference type="AlphaFoldDB" id="A0A0G1CE41"/>
<dbReference type="Gene3D" id="3.40.50.300">
    <property type="entry name" value="P-loop containing nucleotide triphosphate hydrolases"/>
    <property type="match status" value="1"/>
</dbReference>
<dbReference type="SUPFAM" id="SSF52540">
    <property type="entry name" value="P-loop containing nucleoside triphosphate hydrolases"/>
    <property type="match status" value="1"/>
</dbReference>
<sequence length="322" mass="37135">MVGNEAQREFLHRAWEKGNLSHAYLFVGAVGSGTREMTKELLGWFKKGKISLEDGGGAEWLLVKREIDLKSGKKHKDISIDGVRKIRDYLNHFSLVGGRQIVVVDEAEFLSKGAANALLKTLEEPRAKEALLILLTSDESLLLPTIKSRCQIIRFLPVATKTIYQSLLKEGVDQKKALEIAGLSFNRPAKAENLLIDIATYDFYKTEAERFLKSLKGTLKERWRILESFFKDKEDHIEARDNLINILDIWLSFWRDLFLLKLDNKEDLIKNISFLPDLRAQSGKRKIGEIREIIKKIEEAQVMLRQNIHPRLILENLILFYY</sequence>
<gene>
    <name evidence="1" type="ORF">UV20_C0004G0057</name>
</gene>
<evidence type="ECO:0000313" key="1">
    <source>
        <dbReference type="EMBL" id="KKS56961.1"/>
    </source>
</evidence>
<protein>
    <submittedName>
        <fullName evidence="1">Polymerase III, delta prime subunit protein</fullName>
    </submittedName>
</protein>
<evidence type="ECO:0000313" key="2">
    <source>
        <dbReference type="Proteomes" id="UP000034837"/>
    </source>
</evidence>